<name>A0A0B4G7C7_METGA</name>
<dbReference type="InterPro" id="IPR051913">
    <property type="entry name" value="GH2_Domain-Containing"/>
</dbReference>
<sequence length="626" mass="69720">MHLLQRVLWGGVSLMHVAGTGGGVQGTATPYKVQTPPLDTDWTYAVGTNPWPEHPRPQLRRDDWRSFNGLWTFGDAAATTDASPDRPPQTPLTREVLVPSCVESGLSGIQSLNSTHMWFGRAFPVPDAWRGARVLLNFEAVDYEATVFVNGARAGHNVGGYFRFTVDVTEHVRWGGDNELFVFVHDPTDAEVIPVGKQTRNPSHIFYRSCSGIWQTVWLERAPANHITQLDVSAGMDGEVKVTAHTSGKEQGAEVKIAVVDAEGRTVGQASGPSDAEFAFRVASPQLWSPASPTLYNLTLTLGDDRVHSYTGFRTVSAGLVDGVQRPLLNGEFVFLFGTLDQGFWPDGLYTPPSREAMVYDLRMLKRLGFNMVRKHIKVEPDLFYRACDEMGLLVIQDMPSLPADGNRPPSPAQQAEFQRQLEVLVDEHKSYPSLVVWVIYNEGWGQLRGPPYPEERLTDVVRRLDPSRLVDAVTGWHDHGFGDFSDNHHYANPQCGTPFYSILSSPYDPRRIGFQGEFGGIGHNVSIEHLWNVQQAIDTINQTYEVSADLDAYNYRAGVLFRELTEQVERYACSGGVWTQTTDVEGEVNGLYTYDRRVLRANVSQWQADIRGLYDAAHGRGGARP</sequence>
<dbReference type="InterPro" id="IPR013783">
    <property type="entry name" value="Ig-like_fold"/>
</dbReference>
<keyword evidence="3" id="KW-0326">Glycosidase</keyword>
<dbReference type="OrthoDB" id="408320at2759"/>
<proteinExistence type="inferred from homology"/>
<evidence type="ECO:0000259" key="5">
    <source>
        <dbReference type="Pfam" id="PF00703"/>
    </source>
</evidence>
<feature type="domain" description="Glycoside hydrolase family 2 catalytic" evidence="6">
    <location>
        <begin position="356"/>
        <end position="486"/>
    </location>
</feature>
<comment type="caution">
    <text evidence="8">The sequence shown here is derived from an EMBL/GenBank/DDBJ whole genome shotgun (WGS) entry which is preliminary data.</text>
</comment>
<dbReference type="InterPro" id="IPR036156">
    <property type="entry name" value="Beta-gal/glucu_dom_sf"/>
</dbReference>
<dbReference type="GO" id="GO:0005975">
    <property type="term" value="P:carbohydrate metabolic process"/>
    <property type="evidence" value="ECO:0007669"/>
    <property type="project" value="InterPro"/>
</dbReference>
<dbReference type="Pfam" id="PF02836">
    <property type="entry name" value="Glyco_hydro_2_C"/>
    <property type="match status" value="1"/>
</dbReference>
<dbReference type="HOGENOM" id="CLU_009935_3_1_1"/>
<keyword evidence="9" id="KW-1185">Reference proteome</keyword>
<evidence type="ECO:0000313" key="9">
    <source>
        <dbReference type="Proteomes" id="UP000031192"/>
    </source>
</evidence>
<reference evidence="8 9" key="1">
    <citation type="journal article" date="2014" name="Proc. Natl. Acad. Sci. U.S.A.">
        <title>Trajectory and genomic determinants of fungal-pathogen speciation and host adaptation.</title>
        <authorList>
            <person name="Hu X."/>
            <person name="Xiao G."/>
            <person name="Zheng P."/>
            <person name="Shang Y."/>
            <person name="Su Y."/>
            <person name="Zhang X."/>
            <person name="Liu X."/>
            <person name="Zhan S."/>
            <person name="St Leger R.J."/>
            <person name="Wang C."/>
        </authorList>
    </citation>
    <scope>NUCLEOTIDE SEQUENCE [LARGE SCALE GENOMIC DNA]</scope>
    <source>
        <strain evidence="8 9">ARSEF 977</strain>
    </source>
</reference>
<evidence type="ECO:0000256" key="1">
    <source>
        <dbReference type="ARBA" id="ARBA00007401"/>
    </source>
</evidence>
<dbReference type="EMBL" id="AZNH01000082">
    <property type="protein sequence ID" value="KID82540.1"/>
    <property type="molecule type" value="Genomic_DNA"/>
</dbReference>
<evidence type="ECO:0000259" key="7">
    <source>
        <dbReference type="Pfam" id="PF22666"/>
    </source>
</evidence>
<comment type="similarity">
    <text evidence="1">Belongs to the glycosyl hydrolase 2 family.</text>
</comment>
<dbReference type="SUPFAM" id="SSF49303">
    <property type="entry name" value="beta-Galactosidase/glucuronidase domain"/>
    <property type="match status" value="1"/>
</dbReference>
<evidence type="ECO:0000259" key="6">
    <source>
        <dbReference type="Pfam" id="PF02836"/>
    </source>
</evidence>
<evidence type="ECO:0000256" key="3">
    <source>
        <dbReference type="ARBA" id="ARBA00023295"/>
    </source>
</evidence>
<feature type="domain" description="Beta-mannosidase-like galactose-binding" evidence="7">
    <location>
        <begin position="109"/>
        <end position="190"/>
    </location>
</feature>
<dbReference type="InterPro" id="IPR006102">
    <property type="entry name" value="Ig-like_GH2"/>
</dbReference>
<dbReference type="PANTHER" id="PTHR42732">
    <property type="entry name" value="BETA-GALACTOSIDASE"/>
    <property type="match status" value="1"/>
</dbReference>
<dbReference type="Pfam" id="PF00703">
    <property type="entry name" value="Glyco_hydro_2"/>
    <property type="match status" value="1"/>
</dbReference>
<evidence type="ECO:0000313" key="8">
    <source>
        <dbReference type="EMBL" id="KID82540.1"/>
    </source>
</evidence>
<organism evidence="8 9">
    <name type="scientific">Metarhizium guizhouense (strain ARSEF 977)</name>
    <dbReference type="NCBI Taxonomy" id="1276136"/>
    <lineage>
        <taxon>Eukaryota</taxon>
        <taxon>Fungi</taxon>
        <taxon>Dikarya</taxon>
        <taxon>Ascomycota</taxon>
        <taxon>Pezizomycotina</taxon>
        <taxon>Sordariomycetes</taxon>
        <taxon>Hypocreomycetidae</taxon>
        <taxon>Hypocreales</taxon>
        <taxon>Clavicipitaceae</taxon>
        <taxon>Metarhizium</taxon>
    </lineage>
</organism>
<evidence type="ECO:0000256" key="4">
    <source>
        <dbReference type="SAM" id="SignalP"/>
    </source>
</evidence>
<keyword evidence="4" id="KW-0732">Signal</keyword>
<dbReference type="Gene3D" id="2.60.40.10">
    <property type="entry name" value="Immunoglobulins"/>
    <property type="match status" value="1"/>
</dbReference>
<keyword evidence="2 8" id="KW-0378">Hydrolase</keyword>
<evidence type="ECO:0000256" key="2">
    <source>
        <dbReference type="ARBA" id="ARBA00022801"/>
    </source>
</evidence>
<feature type="signal peptide" evidence="4">
    <location>
        <begin position="1"/>
        <end position="19"/>
    </location>
</feature>
<dbReference type="AlphaFoldDB" id="A0A0B4G7C7"/>
<dbReference type="Proteomes" id="UP000031192">
    <property type="component" value="Unassembled WGS sequence"/>
</dbReference>
<dbReference type="InterPro" id="IPR008979">
    <property type="entry name" value="Galactose-bd-like_sf"/>
</dbReference>
<dbReference type="InterPro" id="IPR017853">
    <property type="entry name" value="GH"/>
</dbReference>
<feature type="chain" id="PRO_5002102981" evidence="4">
    <location>
        <begin position="20"/>
        <end position="626"/>
    </location>
</feature>
<protein>
    <submittedName>
        <fullName evidence="8">Glycoside hydrolase, superfamily</fullName>
    </submittedName>
</protein>
<dbReference type="GO" id="GO:0004553">
    <property type="term" value="F:hydrolase activity, hydrolyzing O-glycosyl compounds"/>
    <property type="evidence" value="ECO:0007669"/>
    <property type="project" value="InterPro"/>
</dbReference>
<dbReference type="PANTHER" id="PTHR42732:SF2">
    <property type="entry name" value="BETA-MANNOSIDASE"/>
    <property type="match status" value="1"/>
</dbReference>
<gene>
    <name evidence="8" type="ORF">MGU_10135</name>
</gene>
<accession>A0A0B4G7C7</accession>
<dbReference type="InterPro" id="IPR006103">
    <property type="entry name" value="Glyco_hydro_2_cat"/>
</dbReference>
<dbReference type="SUPFAM" id="SSF51445">
    <property type="entry name" value="(Trans)glycosidases"/>
    <property type="match status" value="1"/>
</dbReference>
<feature type="domain" description="Glycoside hydrolase family 2 immunoglobulin-like beta-sandwich" evidence="5">
    <location>
        <begin position="233"/>
        <end position="314"/>
    </location>
</feature>
<dbReference type="Gene3D" id="3.20.20.80">
    <property type="entry name" value="Glycosidases"/>
    <property type="match status" value="1"/>
</dbReference>
<dbReference type="InterPro" id="IPR054593">
    <property type="entry name" value="Beta-mannosidase-like_N2"/>
</dbReference>
<dbReference type="SUPFAM" id="SSF49785">
    <property type="entry name" value="Galactose-binding domain-like"/>
    <property type="match status" value="1"/>
</dbReference>
<dbReference type="Gene3D" id="2.60.120.260">
    <property type="entry name" value="Galactose-binding domain-like"/>
    <property type="match status" value="1"/>
</dbReference>
<dbReference type="Pfam" id="PF22666">
    <property type="entry name" value="Glyco_hydro_2_N2"/>
    <property type="match status" value="1"/>
</dbReference>